<sequence length="291" mass="31340">MNRPLDPAALAAYFDSQYNARASVADYAQYPRLYRALSDAAHARTPCHRDVAYGSGANERLDIFPAAQSGAPVLLFIHGGYWRALSKADSAFMAPALTAAGACVVVLDYDLAPAVTLDQIVDQARRALAWLYRHASEFGGDPQRLYASGSSAGGHLVGMLMAGGWQAGLGVPDDVLRGALPISGLFDLEPLRSTHINEWMQLSVEDARRNSPLFHLPSSGAGELVISHGGLESAEFAWQSASFLKAWRDSGFTGRMVPAPDKNHFDVVLELGQPGTPLYQALCRLMGLDVR</sequence>
<dbReference type="GO" id="GO:0016787">
    <property type="term" value="F:hydrolase activity"/>
    <property type="evidence" value="ECO:0007669"/>
    <property type="project" value="UniProtKB-KW"/>
</dbReference>
<organism evidence="3 4">
    <name type="scientific">Pseudomonas sessilinigenes</name>
    <dbReference type="NCBI Taxonomy" id="658629"/>
    <lineage>
        <taxon>Bacteria</taxon>
        <taxon>Pseudomonadati</taxon>
        <taxon>Pseudomonadota</taxon>
        <taxon>Gammaproteobacteria</taxon>
        <taxon>Pseudomonadales</taxon>
        <taxon>Pseudomonadaceae</taxon>
        <taxon>Pseudomonas</taxon>
    </lineage>
</organism>
<keyword evidence="4" id="KW-1185">Reference proteome</keyword>
<dbReference type="InterPro" id="IPR050300">
    <property type="entry name" value="GDXG_lipolytic_enzyme"/>
</dbReference>
<dbReference type="SUPFAM" id="SSF53474">
    <property type="entry name" value="alpha/beta-Hydrolases"/>
    <property type="match status" value="1"/>
</dbReference>
<evidence type="ECO:0000313" key="4">
    <source>
        <dbReference type="Proteomes" id="UP000693952"/>
    </source>
</evidence>
<proteinExistence type="predicted"/>
<evidence type="ECO:0000313" key="3">
    <source>
        <dbReference type="EMBL" id="QXH40323.1"/>
    </source>
</evidence>
<dbReference type="RefSeq" id="WP_124347211.1">
    <property type="nucleotide sequence ID" value="NZ_CP027706.1"/>
</dbReference>
<dbReference type="Gene3D" id="3.40.50.1820">
    <property type="entry name" value="alpha/beta hydrolase"/>
    <property type="match status" value="1"/>
</dbReference>
<dbReference type="PANTHER" id="PTHR48081:SF33">
    <property type="entry name" value="KYNURENINE FORMAMIDASE"/>
    <property type="match status" value="1"/>
</dbReference>
<evidence type="ECO:0000256" key="1">
    <source>
        <dbReference type="ARBA" id="ARBA00022801"/>
    </source>
</evidence>
<dbReference type="Pfam" id="PF20434">
    <property type="entry name" value="BD-FAE"/>
    <property type="match status" value="1"/>
</dbReference>
<dbReference type="EMBL" id="CP077074">
    <property type="protein sequence ID" value="QXH40323.1"/>
    <property type="molecule type" value="Genomic_DNA"/>
</dbReference>
<name>A0ABX8MLU1_9PSED</name>
<protein>
    <submittedName>
        <fullName evidence="3">Alpha/beta hydrolase</fullName>
    </submittedName>
</protein>
<keyword evidence="1 3" id="KW-0378">Hydrolase</keyword>
<dbReference type="InterPro" id="IPR029058">
    <property type="entry name" value="AB_hydrolase_fold"/>
</dbReference>
<gene>
    <name evidence="3" type="ORF">KSS89_29670</name>
</gene>
<dbReference type="InterPro" id="IPR049492">
    <property type="entry name" value="BD-FAE-like_dom"/>
</dbReference>
<reference evidence="3" key="1">
    <citation type="submission" date="2021-06" db="EMBL/GenBank/DDBJ databases">
        <title>Updating the genus Pseudomonas: Description of 43 new species and partition of the Pseudomonas putida group.</title>
        <authorList>
            <person name="Girard L."/>
            <person name="Lood C."/>
            <person name="Vandamme P."/>
            <person name="Rokni-Zadeh H."/>
            <person name="van Noort V."/>
            <person name="Hofte M."/>
            <person name="Lavigne R."/>
            <person name="De Mot R."/>
        </authorList>
    </citation>
    <scope>NUCLEOTIDE SEQUENCE</scope>
    <source>
        <strain evidence="3">CMR12a</strain>
    </source>
</reference>
<dbReference type="PANTHER" id="PTHR48081">
    <property type="entry name" value="AB HYDROLASE SUPERFAMILY PROTEIN C4A8.06C"/>
    <property type="match status" value="1"/>
</dbReference>
<evidence type="ECO:0000259" key="2">
    <source>
        <dbReference type="Pfam" id="PF20434"/>
    </source>
</evidence>
<accession>A0ABX8MLU1</accession>
<dbReference type="Proteomes" id="UP000693952">
    <property type="component" value="Chromosome"/>
</dbReference>
<feature type="domain" description="BD-FAE-like" evidence="2">
    <location>
        <begin position="62"/>
        <end position="160"/>
    </location>
</feature>